<comment type="similarity">
    <text evidence="2 7 8">Belongs to the GPI family.</text>
</comment>
<dbReference type="GO" id="GO:0051156">
    <property type="term" value="P:glucose 6-phosphate metabolic process"/>
    <property type="evidence" value="ECO:0007669"/>
    <property type="project" value="TreeGrafter"/>
</dbReference>
<dbReference type="AlphaFoldDB" id="A0A7Y6B5C0"/>
<dbReference type="Gene3D" id="1.10.1390.10">
    <property type="match status" value="1"/>
</dbReference>
<evidence type="ECO:0000256" key="6">
    <source>
        <dbReference type="ARBA" id="ARBA00029321"/>
    </source>
</evidence>
<evidence type="ECO:0000256" key="4">
    <source>
        <dbReference type="ARBA" id="ARBA00023152"/>
    </source>
</evidence>
<dbReference type="PANTHER" id="PTHR11469:SF1">
    <property type="entry name" value="GLUCOSE-6-PHOSPHATE ISOMERASE"/>
    <property type="match status" value="1"/>
</dbReference>
<dbReference type="PROSITE" id="PS00765">
    <property type="entry name" value="P_GLUCOSE_ISOMERASE_1"/>
    <property type="match status" value="1"/>
</dbReference>
<gene>
    <name evidence="7 9" type="primary">pgi</name>
    <name evidence="9" type="ORF">HP438_08095</name>
</gene>
<dbReference type="Proteomes" id="UP000536441">
    <property type="component" value="Unassembled WGS sequence"/>
</dbReference>
<dbReference type="EMBL" id="JABMCH010000062">
    <property type="protein sequence ID" value="NUU46933.1"/>
    <property type="molecule type" value="Genomic_DNA"/>
</dbReference>
<dbReference type="InterPro" id="IPR023096">
    <property type="entry name" value="G6P_Isomerase_C"/>
</dbReference>
<dbReference type="GO" id="GO:0048029">
    <property type="term" value="F:monosaccharide binding"/>
    <property type="evidence" value="ECO:0007669"/>
    <property type="project" value="TreeGrafter"/>
</dbReference>
<comment type="function">
    <text evidence="7">Catalyzes the reversible isomerization of glucose-6-phosphate to fructose-6-phosphate.</text>
</comment>
<dbReference type="CDD" id="cd05016">
    <property type="entry name" value="SIS_PGI_2"/>
    <property type="match status" value="1"/>
</dbReference>
<dbReference type="Pfam" id="PF00342">
    <property type="entry name" value="PGI"/>
    <property type="match status" value="1"/>
</dbReference>
<dbReference type="GO" id="GO:0004347">
    <property type="term" value="F:glucose-6-phosphate isomerase activity"/>
    <property type="evidence" value="ECO:0007669"/>
    <property type="project" value="UniProtKB-UniRule"/>
</dbReference>
<protein>
    <recommendedName>
        <fullName evidence="7">Glucose-6-phosphate isomerase</fullName>
        <shortName evidence="7">GPI</shortName>
        <ecNumber evidence="7">5.3.1.9</ecNumber>
    </recommendedName>
    <alternativeName>
        <fullName evidence="7">Phosphoglucose isomerase</fullName>
        <shortName evidence="7">PGI</shortName>
    </alternativeName>
    <alternativeName>
        <fullName evidence="7">Phosphohexose isomerase</fullName>
        <shortName evidence="7">PHI</shortName>
    </alternativeName>
</protein>
<dbReference type="GO" id="GO:0097367">
    <property type="term" value="F:carbohydrate derivative binding"/>
    <property type="evidence" value="ECO:0007669"/>
    <property type="project" value="InterPro"/>
</dbReference>
<keyword evidence="10" id="KW-1185">Reference proteome</keyword>
<dbReference type="CDD" id="cd05015">
    <property type="entry name" value="SIS_PGI_1"/>
    <property type="match status" value="1"/>
</dbReference>
<dbReference type="HAMAP" id="MF_00473">
    <property type="entry name" value="G6P_isomerase"/>
    <property type="match status" value="1"/>
</dbReference>
<dbReference type="InterPro" id="IPR046348">
    <property type="entry name" value="SIS_dom_sf"/>
</dbReference>
<keyword evidence="5 7" id="KW-0413">Isomerase</keyword>
<dbReference type="GO" id="GO:0006094">
    <property type="term" value="P:gluconeogenesis"/>
    <property type="evidence" value="ECO:0007669"/>
    <property type="project" value="UniProtKB-UniRule"/>
</dbReference>
<dbReference type="GO" id="GO:0005829">
    <property type="term" value="C:cytosol"/>
    <property type="evidence" value="ECO:0007669"/>
    <property type="project" value="TreeGrafter"/>
</dbReference>
<accession>A0A7Y6B5C0</accession>
<evidence type="ECO:0000256" key="5">
    <source>
        <dbReference type="ARBA" id="ARBA00023235"/>
    </source>
</evidence>
<evidence type="ECO:0000256" key="2">
    <source>
        <dbReference type="ARBA" id="ARBA00006604"/>
    </source>
</evidence>
<name>A0A7Y6B5C0_9SPHN</name>
<evidence type="ECO:0000256" key="7">
    <source>
        <dbReference type="HAMAP-Rule" id="MF_00473"/>
    </source>
</evidence>
<sequence>MAADWSTIESLPQTPLLDLFANDPNRLASLSLDVAGIHFDWSKTHLTPEAVAAFVELAKAKGLAAKRDALFGGEVVNVTEGRAVEHTAERGEGNPESVATARASHARMRALIDAIEAEALGPIRHVLHIGIGGSALGPDLLVDALGRDTDRYDVAIVSNVDGVALEEVFKRFDPAATLLVVASKTFTTTETMLNATSALQWMTENGVEDPYGRVIALTANPDKAVEWGVDETRILSFAESVGGRYSLWSTIGFPAALGLGWDAFEELLEGAAEMDRHFRLTDLAQNAPALAAFADLYYTQVRHAETRAPFAYDERLRLLPSYLQQLEMESNGKGVTVDGEAVGRPTAAITWGGVGTDAQHAVFQLLHQGTHLVPVEFIAVIEPGDVLSDDHHRQLLLNAFAQGAALMKGKKVDDPARSYSGDRPSSTILLDTLDPRTLGALIAFYEHRVFVNGVLLGINSFDQFGVELGKEMAKAADQGGQEFDPSTEDLIQRAFGA</sequence>
<dbReference type="PROSITE" id="PS51463">
    <property type="entry name" value="P_GLUCOSE_ISOMERASE_3"/>
    <property type="match status" value="1"/>
</dbReference>
<evidence type="ECO:0000313" key="10">
    <source>
        <dbReference type="Proteomes" id="UP000536441"/>
    </source>
</evidence>
<dbReference type="EC" id="5.3.1.9" evidence="7"/>
<dbReference type="PANTHER" id="PTHR11469">
    <property type="entry name" value="GLUCOSE-6-PHOSPHATE ISOMERASE"/>
    <property type="match status" value="1"/>
</dbReference>
<feature type="active site" evidence="7">
    <location>
        <position position="360"/>
    </location>
</feature>
<dbReference type="PRINTS" id="PR00662">
    <property type="entry name" value="G6PISOMERASE"/>
</dbReference>
<reference evidence="9 10" key="1">
    <citation type="submission" date="2020-05" db="EMBL/GenBank/DDBJ databases">
        <title>Genome Sequencing of Type Strains.</title>
        <authorList>
            <person name="Lemaire J.F."/>
            <person name="Inderbitzin P."/>
            <person name="Gregorio O.A."/>
            <person name="Collins S.B."/>
            <person name="Wespe N."/>
            <person name="Knight-Connoni V."/>
        </authorList>
    </citation>
    <scope>NUCLEOTIDE SEQUENCE [LARGE SCALE GENOMIC DNA]</scope>
    <source>
        <strain evidence="9 10">DSM 100049</strain>
    </source>
</reference>
<dbReference type="InterPro" id="IPR001672">
    <property type="entry name" value="G6P_Isomerase"/>
</dbReference>
<dbReference type="InterPro" id="IPR018189">
    <property type="entry name" value="Phosphoglucose_isomerase_CS"/>
</dbReference>
<dbReference type="NCBIfam" id="NF001211">
    <property type="entry name" value="PRK00179.1"/>
    <property type="match status" value="1"/>
</dbReference>
<organism evidence="9 10">
    <name type="scientific">Sphingomonas zeae</name>
    <dbReference type="NCBI Taxonomy" id="1646122"/>
    <lineage>
        <taxon>Bacteria</taxon>
        <taxon>Pseudomonadati</taxon>
        <taxon>Pseudomonadota</taxon>
        <taxon>Alphaproteobacteria</taxon>
        <taxon>Sphingomonadales</taxon>
        <taxon>Sphingomonadaceae</taxon>
        <taxon>Sphingomonas</taxon>
    </lineage>
</organism>
<keyword evidence="7" id="KW-0963">Cytoplasm</keyword>
<dbReference type="SUPFAM" id="SSF53697">
    <property type="entry name" value="SIS domain"/>
    <property type="match status" value="1"/>
</dbReference>
<comment type="catalytic activity">
    <reaction evidence="6 7 8">
        <text>alpha-D-glucose 6-phosphate = beta-D-fructose 6-phosphate</text>
        <dbReference type="Rhea" id="RHEA:11816"/>
        <dbReference type="ChEBI" id="CHEBI:57634"/>
        <dbReference type="ChEBI" id="CHEBI:58225"/>
        <dbReference type="EC" id="5.3.1.9"/>
    </reaction>
</comment>
<dbReference type="PROSITE" id="PS00174">
    <property type="entry name" value="P_GLUCOSE_ISOMERASE_2"/>
    <property type="match status" value="1"/>
</dbReference>
<dbReference type="UniPathway" id="UPA00138"/>
<feature type="active site" evidence="7">
    <location>
        <position position="470"/>
    </location>
</feature>
<dbReference type="GO" id="GO:0006096">
    <property type="term" value="P:glycolytic process"/>
    <property type="evidence" value="ECO:0007669"/>
    <property type="project" value="UniProtKB-UniRule"/>
</dbReference>
<dbReference type="RefSeq" id="WP_175311556.1">
    <property type="nucleotide sequence ID" value="NZ_CBCRYR010000028.1"/>
</dbReference>
<comment type="caution">
    <text evidence="9">The sequence shown here is derived from an EMBL/GenBank/DDBJ whole genome shotgun (WGS) entry which is preliminary data.</text>
</comment>
<evidence type="ECO:0000313" key="9">
    <source>
        <dbReference type="EMBL" id="NUU46933.1"/>
    </source>
</evidence>
<keyword evidence="4 7" id="KW-0324">Glycolysis</keyword>
<evidence type="ECO:0000256" key="3">
    <source>
        <dbReference type="ARBA" id="ARBA00022432"/>
    </source>
</evidence>
<keyword evidence="3 7" id="KW-0312">Gluconeogenesis</keyword>
<comment type="pathway">
    <text evidence="7">Carbohydrate biosynthesis; gluconeogenesis.</text>
</comment>
<evidence type="ECO:0000256" key="1">
    <source>
        <dbReference type="ARBA" id="ARBA00004926"/>
    </source>
</evidence>
<comment type="subcellular location">
    <subcellularLocation>
        <location evidence="7">Cytoplasm</location>
    </subcellularLocation>
</comment>
<evidence type="ECO:0000256" key="8">
    <source>
        <dbReference type="RuleBase" id="RU000612"/>
    </source>
</evidence>
<proteinExistence type="inferred from homology"/>
<feature type="active site" description="Proton donor" evidence="7">
    <location>
        <position position="329"/>
    </location>
</feature>
<comment type="pathway">
    <text evidence="1 7 8">Carbohydrate degradation; glycolysis; D-glyceraldehyde 3-phosphate and glycerone phosphate from D-glucose: step 2/4.</text>
</comment>
<dbReference type="UniPathway" id="UPA00109">
    <property type="reaction ID" value="UER00181"/>
</dbReference>
<dbReference type="InterPro" id="IPR035482">
    <property type="entry name" value="SIS_PGI_2"/>
</dbReference>
<dbReference type="InterPro" id="IPR035476">
    <property type="entry name" value="SIS_PGI_1"/>
</dbReference>
<dbReference type="Gene3D" id="3.40.50.10490">
    <property type="entry name" value="Glucose-6-phosphate isomerase like protein, domain 1"/>
    <property type="match status" value="2"/>
</dbReference>